<keyword evidence="5" id="KW-0653">Protein transport</keyword>
<keyword evidence="4" id="KW-0833">Ubl conjugation pathway</keyword>
<organism evidence="9 10">
    <name type="scientific">Periconia digitata</name>
    <dbReference type="NCBI Taxonomy" id="1303443"/>
    <lineage>
        <taxon>Eukaryota</taxon>
        <taxon>Fungi</taxon>
        <taxon>Dikarya</taxon>
        <taxon>Ascomycota</taxon>
        <taxon>Pezizomycotina</taxon>
        <taxon>Dothideomycetes</taxon>
        <taxon>Pleosporomycetidae</taxon>
        <taxon>Pleosporales</taxon>
        <taxon>Massarineae</taxon>
        <taxon>Periconiaceae</taxon>
        <taxon>Periconia</taxon>
    </lineage>
</organism>
<name>A0A9W4URI4_9PLEO</name>
<dbReference type="InterPro" id="IPR007135">
    <property type="entry name" value="Atg3/Atg10"/>
</dbReference>
<dbReference type="GO" id="GO:0032446">
    <property type="term" value="P:protein modification by small protein conjugation"/>
    <property type="evidence" value="ECO:0007669"/>
    <property type="project" value="TreeGrafter"/>
</dbReference>
<evidence type="ECO:0000256" key="8">
    <source>
        <dbReference type="SAM" id="MobiDB-lite"/>
    </source>
</evidence>
<evidence type="ECO:0000256" key="5">
    <source>
        <dbReference type="ARBA" id="ARBA00022927"/>
    </source>
</evidence>
<evidence type="ECO:0000256" key="1">
    <source>
        <dbReference type="ARBA" id="ARBA00005696"/>
    </source>
</evidence>
<dbReference type="GO" id="GO:0015031">
    <property type="term" value="P:protein transport"/>
    <property type="evidence" value="ECO:0007669"/>
    <property type="project" value="UniProtKB-KW"/>
</dbReference>
<accession>A0A9W4URI4</accession>
<comment type="caution">
    <text evidence="9">The sequence shown here is derived from an EMBL/GenBank/DDBJ whole genome shotgun (WGS) entry which is preliminary data.</text>
</comment>
<comment type="similarity">
    <text evidence="1">Belongs to the ATG10 family.</text>
</comment>
<protein>
    <recommendedName>
        <fullName evidence="2">Ubiquitin-like-conjugating enzyme ATG10</fullName>
    </recommendedName>
    <alternativeName>
        <fullName evidence="7">Autophagy-related protein 10</fullName>
    </alternativeName>
</protein>
<keyword evidence="5" id="KW-0813">Transport</keyword>
<dbReference type="Proteomes" id="UP001152607">
    <property type="component" value="Unassembled WGS sequence"/>
</dbReference>
<sequence length="246" mass="27429">MSNLTNFPYLNASEFSFAISSLCRLFHQVQSLSSSPRLAWTSVEIILDSGAPHLRITKPLHIRTLSSSTSSIDIEAEDEKPQQYSGQDKDDVTVSEEDDDLEALPKHNKDLDAMVIYDIILSSTYSVPVFYFAIKDIAYRYPPTMRVLYECIIPPRYVEQTEAVGVLGGVTVTDHPTANTPVYFLHPCKTVEVLRASTSSSSDGESDPLSYLLLWISTMGKSIGVDVPLALMLAMRKEKQESNQRT</sequence>
<dbReference type="Pfam" id="PF03987">
    <property type="entry name" value="Autophagy_act_C"/>
    <property type="match status" value="1"/>
</dbReference>
<dbReference type="OrthoDB" id="4089664at2759"/>
<evidence type="ECO:0000313" key="9">
    <source>
        <dbReference type="EMBL" id="CAI6341693.1"/>
    </source>
</evidence>
<feature type="region of interest" description="Disordered" evidence="8">
    <location>
        <begin position="71"/>
        <end position="99"/>
    </location>
</feature>
<evidence type="ECO:0000256" key="4">
    <source>
        <dbReference type="ARBA" id="ARBA00022786"/>
    </source>
</evidence>
<evidence type="ECO:0000256" key="2">
    <source>
        <dbReference type="ARBA" id="ARBA00021099"/>
    </source>
</evidence>
<dbReference type="AlphaFoldDB" id="A0A9W4URI4"/>
<dbReference type="GO" id="GO:0000045">
    <property type="term" value="P:autophagosome assembly"/>
    <property type="evidence" value="ECO:0007669"/>
    <property type="project" value="TreeGrafter"/>
</dbReference>
<evidence type="ECO:0000256" key="3">
    <source>
        <dbReference type="ARBA" id="ARBA00022679"/>
    </source>
</evidence>
<evidence type="ECO:0000256" key="6">
    <source>
        <dbReference type="ARBA" id="ARBA00023006"/>
    </source>
</evidence>
<keyword evidence="10" id="KW-1185">Reference proteome</keyword>
<keyword evidence="3" id="KW-0808">Transferase</keyword>
<gene>
    <name evidence="9" type="ORF">PDIGIT_LOCUS14893</name>
</gene>
<dbReference type="GO" id="GO:0061651">
    <property type="term" value="F:Atg12 conjugating enzyme activity"/>
    <property type="evidence" value="ECO:0007669"/>
    <property type="project" value="TreeGrafter"/>
</dbReference>
<proteinExistence type="inferred from homology"/>
<dbReference type="GO" id="GO:0000422">
    <property type="term" value="P:autophagy of mitochondrion"/>
    <property type="evidence" value="ECO:0007669"/>
    <property type="project" value="TreeGrafter"/>
</dbReference>
<dbReference type="PANTHER" id="PTHR14957">
    <property type="entry name" value="UBIQUITIN-LIKE-CONJUGATING ENZYME ATG10"/>
    <property type="match status" value="1"/>
</dbReference>
<dbReference type="EMBL" id="CAOQHR010000012">
    <property type="protein sequence ID" value="CAI6341693.1"/>
    <property type="molecule type" value="Genomic_DNA"/>
</dbReference>
<evidence type="ECO:0000256" key="7">
    <source>
        <dbReference type="ARBA" id="ARBA00029833"/>
    </source>
</evidence>
<reference evidence="9" key="1">
    <citation type="submission" date="2023-01" db="EMBL/GenBank/DDBJ databases">
        <authorList>
            <person name="Van Ghelder C."/>
            <person name="Rancurel C."/>
        </authorList>
    </citation>
    <scope>NUCLEOTIDE SEQUENCE</scope>
    <source>
        <strain evidence="9">CNCM I-4278</strain>
    </source>
</reference>
<dbReference type="Gene3D" id="3.30.1460.50">
    <property type="match status" value="1"/>
</dbReference>
<dbReference type="GO" id="GO:0005829">
    <property type="term" value="C:cytosol"/>
    <property type="evidence" value="ECO:0007669"/>
    <property type="project" value="TreeGrafter"/>
</dbReference>
<keyword evidence="6" id="KW-0072">Autophagy</keyword>
<evidence type="ECO:0000313" key="10">
    <source>
        <dbReference type="Proteomes" id="UP001152607"/>
    </source>
</evidence>
<dbReference type="PANTHER" id="PTHR14957:SF1">
    <property type="entry name" value="UBIQUITIN-LIKE-CONJUGATING ENZYME ATG10"/>
    <property type="match status" value="1"/>
</dbReference>